<accession>A0A5E4XX75</accession>
<gene>
    <name evidence="1" type="ORF">PAQ31011_04165</name>
</gene>
<proteinExistence type="predicted"/>
<dbReference type="AlphaFoldDB" id="A0A5E4XX75"/>
<protein>
    <submittedName>
        <fullName evidence="1">DNA-binding protein</fullName>
    </submittedName>
</protein>
<name>A0A5E4XX75_9BURK</name>
<reference evidence="1 2" key="1">
    <citation type="submission" date="2019-08" db="EMBL/GenBank/DDBJ databases">
        <authorList>
            <person name="Peeters C."/>
        </authorList>
    </citation>
    <scope>NUCLEOTIDE SEQUENCE [LARGE SCALE GENOMIC DNA]</scope>
    <source>
        <strain evidence="1 2">LMG 31011</strain>
    </source>
</reference>
<evidence type="ECO:0000313" key="2">
    <source>
        <dbReference type="Proteomes" id="UP000366819"/>
    </source>
</evidence>
<dbReference type="EMBL" id="CABPSN010000007">
    <property type="protein sequence ID" value="VVE40887.1"/>
    <property type="molecule type" value="Genomic_DNA"/>
</dbReference>
<dbReference type="RefSeq" id="WP_150577578.1">
    <property type="nucleotide sequence ID" value="NZ_CABPSN010000007.1"/>
</dbReference>
<organism evidence="1 2">
    <name type="scientific">Pandoraea aquatica</name>
    <dbReference type="NCBI Taxonomy" id="2508290"/>
    <lineage>
        <taxon>Bacteria</taxon>
        <taxon>Pseudomonadati</taxon>
        <taxon>Pseudomonadota</taxon>
        <taxon>Betaproteobacteria</taxon>
        <taxon>Burkholderiales</taxon>
        <taxon>Burkholderiaceae</taxon>
        <taxon>Pandoraea</taxon>
    </lineage>
</organism>
<sequence length="432" mass="46191">MDSLIAASARALASGDPLGALRRVALRDDPPALALRGIAMAQLGDFARARDLLKRAARGFGTHEAVARARCVVADAEVALAMRDLGGTHRALHAAASLLAERADFPNAMLARLIVARRLLLLGKLDAAALALQDAPLPQVPARLTAVHALTTAELALRTLRVADAQAALDCAQTAAAAADVPALSAEVVSLRQTMERPAARRWHRDGEQMLSLAEAAALLHSDTLVVDACRRGIGRGNVWRPLARRPVLFTLVLHLARAWPEDIDRQTLIAEAFRLRRPDETHRARLRVEIGRLRTVLKGIAEIDATPRGFALRPLDPFAPFHVGPRTQTNERTTTAADPAVATPSVTVLLPPIDGERASLVALLADGAAWSTSALALALSASQRSVQRALGELEAQGRVRAVGLARARRWMAPPLTEFTTVLLLPAGWSFG</sequence>
<keyword evidence="2" id="KW-1185">Reference proteome</keyword>
<dbReference type="Proteomes" id="UP000366819">
    <property type="component" value="Unassembled WGS sequence"/>
</dbReference>
<keyword evidence="1" id="KW-0238">DNA-binding</keyword>
<dbReference type="OrthoDB" id="9812210at2"/>
<evidence type="ECO:0000313" key="1">
    <source>
        <dbReference type="EMBL" id="VVE40887.1"/>
    </source>
</evidence>
<dbReference type="GO" id="GO:0003677">
    <property type="term" value="F:DNA binding"/>
    <property type="evidence" value="ECO:0007669"/>
    <property type="project" value="UniProtKB-KW"/>
</dbReference>